<dbReference type="Pfam" id="PF04079">
    <property type="entry name" value="SMC_ScpB"/>
    <property type="match status" value="1"/>
</dbReference>
<dbReference type="PANTHER" id="PTHR34298">
    <property type="entry name" value="SEGREGATION AND CONDENSATION PROTEIN B"/>
    <property type="match status" value="1"/>
</dbReference>
<accession>A0ABV5I526</accession>
<reference evidence="5 6" key="1">
    <citation type="submission" date="2024-09" db="EMBL/GenBank/DDBJ databases">
        <authorList>
            <person name="Sun Q."/>
            <person name="Mori K."/>
        </authorList>
    </citation>
    <scope>NUCLEOTIDE SEQUENCE [LARGE SCALE GENOMIC DNA]</scope>
    <source>
        <strain evidence="5 6">CECT 9424</strain>
    </source>
</reference>
<comment type="caution">
    <text evidence="5">The sequence shown here is derived from an EMBL/GenBank/DDBJ whole genome shotgun (WGS) entry which is preliminary data.</text>
</comment>
<gene>
    <name evidence="5" type="ORF">ACFFU4_16260</name>
</gene>
<protein>
    <submittedName>
        <fullName evidence="5">SMC-Scp complex subunit ScpB</fullName>
    </submittedName>
</protein>
<keyword evidence="2" id="KW-0132">Cell division</keyword>
<dbReference type="PANTHER" id="PTHR34298:SF2">
    <property type="entry name" value="SEGREGATION AND CONDENSATION PROTEIN B"/>
    <property type="match status" value="1"/>
</dbReference>
<dbReference type="RefSeq" id="WP_377070898.1">
    <property type="nucleotide sequence ID" value="NZ_JBHMEC010000027.1"/>
</dbReference>
<proteinExistence type="predicted"/>
<evidence type="ECO:0000256" key="4">
    <source>
        <dbReference type="ARBA" id="ARBA00023306"/>
    </source>
</evidence>
<dbReference type="Gene3D" id="1.10.10.10">
    <property type="entry name" value="Winged helix-like DNA-binding domain superfamily/Winged helix DNA-binding domain"/>
    <property type="match status" value="2"/>
</dbReference>
<evidence type="ECO:0000256" key="1">
    <source>
        <dbReference type="ARBA" id="ARBA00022490"/>
    </source>
</evidence>
<organism evidence="5 6">
    <name type="scientific">Roseovarius ramblicola</name>
    <dbReference type="NCBI Taxonomy" id="2022336"/>
    <lineage>
        <taxon>Bacteria</taxon>
        <taxon>Pseudomonadati</taxon>
        <taxon>Pseudomonadota</taxon>
        <taxon>Alphaproteobacteria</taxon>
        <taxon>Rhodobacterales</taxon>
        <taxon>Roseobacteraceae</taxon>
        <taxon>Roseovarius</taxon>
    </lineage>
</organism>
<keyword evidence="6" id="KW-1185">Reference proteome</keyword>
<name>A0ABV5I526_9RHOB</name>
<keyword evidence="4" id="KW-0131">Cell cycle</keyword>
<dbReference type="Proteomes" id="UP001589670">
    <property type="component" value="Unassembled WGS sequence"/>
</dbReference>
<dbReference type="PIRSF" id="PIRSF019345">
    <property type="entry name" value="ScpB"/>
    <property type="match status" value="1"/>
</dbReference>
<evidence type="ECO:0000256" key="3">
    <source>
        <dbReference type="ARBA" id="ARBA00022829"/>
    </source>
</evidence>
<evidence type="ECO:0000313" key="5">
    <source>
        <dbReference type="EMBL" id="MFB9151306.1"/>
    </source>
</evidence>
<dbReference type="EMBL" id="JBHMEC010000027">
    <property type="protein sequence ID" value="MFB9151306.1"/>
    <property type="molecule type" value="Genomic_DNA"/>
</dbReference>
<dbReference type="InterPro" id="IPR036390">
    <property type="entry name" value="WH_DNA-bd_sf"/>
</dbReference>
<sequence>MTGARPDPGFDRELAHLPAAQRWQRWLRRIEAVLFAAAAPVPRDILALVVGRDARIEHLIADLAADLEDRAVEVAAVADGWLLRSRPAYASAVRAAIAPADDTASLRQAEAAVLAAIAWHQPITRKGLRQVFGREIGRDVIGRLHARGLIAPGPRAPRRGAPLSYVTTPHFLATFGLANLGDLPDIDDLPGTGPITGDT</sequence>
<evidence type="ECO:0000256" key="2">
    <source>
        <dbReference type="ARBA" id="ARBA00022618"/>
    </source>
</evidence>
<evidence type="ECO:0000313" key="6">
    <source>
        <dbReference type="Proteomes" id="UP001589670"/>
    </source>
</evidence>
<keyword evidence="1" id="KW-0963">Cytoplasm</keyword>
<dbReference type="InterPro" id="IPR036388">
    <property type="entry name" value="WH-like_DNA-bd_sf"/>
</dbReference>
<dbReference type="SUPFAM" id="SSF46785">
    <property type="entry name" value="Winged helix' DNA-binding domain"/>
    <property type="match status" value="2"/>
</dbReference>
<dbReference type="InterPro" id="IPR005234">
    <property type="entry name" value="ScpB_csome_segregation"/>
</dbReference>
<keyword evidence="3" id="KW-0159">Chromosome partition</keyword>